<dbReference type="InterPro" id="IPR029325">
    <property type="entry name" value="ITPR-bd"/>
</dbReference>
<dbReference type="AlphaFoldDB" id="A0A8S4S3K3"/>
<dbReference type="Proteomes" id="UP000838756">
    <property type="component" value="Unassembled WGS sequence"/>
</dbReference>
<reference evidence="5" key="1">
    <citation type="submission" date="2022-03" db="EMBL/GenBank/DDBJ databases">
        <authorList>
            <person name="Lindestad O."/>
        </authorList>
    </citation>
    <scope>NUCLEOTIDE SEQUENCE</scope>
</reference>
<feature type="transmembrane region" description="Helical" evidence="3">
    <location>
        <begin position="78"/>
        <end position="99"/>
    </location>
</feature>
<evidence type="ECO:0000259" key="4">
    <source>
        <dbReference type="SMART" id="SM01257"/>
    </source>
</evidence>
<evidence type="ECO:0000256" key="3">
    <source>
        <dbReference type="SAM" id="Phobius"/>
    </source>
</evidence>
<keyword evidence="3" id="KW-1133">Transmembrane helix</keyword>
<dbReference type="PROSITE" id="PS51365">
    <property type="entry name" value="RENAL_DIPEPTIDASE_2"/>
    <property type="match status" value="1"/>
</dbReference>
<feature type="region of interest" description="Disordered" evidence="2">
    <location>
        <begin position="1"/>
        <end position="29"/>
    </location>
</feature>
<feature type="region of interest" description="Disordered" evidence="2">
    <location>
        <begin position="659"/>
        <end position="683"/>
    </location>
</feature>
<comment type="similarity">
    <text evidence="1">Belongs to the metallo-dependent hydrolases superfamily. Peptidase M19 family.</text>
</comment>
<keyword evidence="1" id="KW-0224">Dipeptidase</keyword>
<keyword evidence="3" id="KW-0472">Membrane</keyword>
<feature type="region of interest" description="Disordered" evidence="2">
    <location>
        <begin position="463"/>
        <end position="483"/>
    </location>
</feature>
<dbReference type="EMBL" id="CAKXAJ010025823">
    <property type="protein sequence ID" value="CAH2244424.1"/>
    <property type="molecule type" value="Genomic_DNA"/>
</dbReference>
<sequence>MRFANGASGMRSESVVKRDSPAKAGRLATAAVPEGMTFPGSLPDVAERCGRWAPDSLSASASGSSDEKPTPRRPRWRIALAALVVLAALGAALALPLALGGGGRATPEQRMSTIRRMLRDSPLVDGHNDLAWNVRKFLHNKIGDFNLSAGLEGLEPWARSRWSHTDIPRLKDGQVGAQFWSAYVPCGARDKDAVQLALEQMDVIKRIVDMNAVHLALVTDATELLDAHREGRIASLIGVEGGHALGDSLAVLRAFYNLGARYLTVTHTCDTRWARAAGTSGGLTEFGRAVIREMNRLGMIVDLSHAGEETARDALETSQAPVVFSHSGAAAICNSSRNVPDELLRMIAANGGVVMINFYAKLVSCSERATVDDVVAHINHVRRVAGVEHVGLGAGYDGIDAPPEGLEDVSRYPHLLAELLRDPDWSDDDVRKLAGMNVVRVLQHVERVRDQWRRAAVLPGEETAGVRHGESKEPRVLGSSSRRRLAARGPAAELFSIHAQDFDDESPTRRAIYMIEHKRQVLTTALLIFDTFNESVTTILERKVRSWLSGVIDDMRRSSPVQQWLDSLPVESEQENQKGDASLNKENIEDEQNTTLKNSEAKSDENIAEESITENTVIETNLEVCQGNKKDPTDDVFHDDKCLDVPECREVGKRKSLESAALTSTPKNRNVKKKLQRDHSIQSESYASKFKNPLFRDHSLQSDGSGSSGSSVLNVLGARKVDAETVLLGLGFGPSEKQQKLQRIPDRFLVPSKLKGISTEQFIKNEQHSMRMHDCGVFGYRGLTGNPHVPPSTIVAKIMDCIIQDDVCREEALMKARHSIADLRSSAAIHAHLAARLRST</sequence>
<comment type="catalytic activity">
    <reaction evidence="1">
        <text>an L-aminoacyl-L-amino acid + H2O = 2 an L-alpha-amino acid</text>
        <dbReference type="Rhea" id="RHEA:48940"/>
        <dbReference type="ChEBI" id="CHEBI:15377"/>
        <dbReference type="ChEBI" id="CHEBI:59869"/>
        <dbReference type="ChEBI" id="CHEBI:77460"/>
        <dbReference type="EC" id="3.4.13.19"/>
    </reaction>
</comment>
<keyword evidence="1" id="KW-0325">Glycoprotein</keyword>
<feature type="region of interest" description="Disordered" evidence="2">
    <location>
        <begin position="563"/>
        <end position="613"/>
    </location>
</feature>
<proteinExistence type="inferred from homology"/>
<feature type="compositionally biased region" description="Basic and acidic residues" evidence="2">
    <location>
        <begin position="464"/>
        <end position="475"/>
    </location>
</feature>
<keyword evidence="1" id="KW-0449">Lipoprotein</keyword>
<dbReference type="PANTHER" id="PTHR10443">
    <property type="entry name" value="MICROSOMAL DIPEPTIDASE"/>
    <property type="match status" value="1"/>
</dbReference>
<dbReference type="GO" id="GO:0046872">
    <property type="term" value="F:metal ion binding"/>
    <property type="evidence" value="ECO:0007669"/>
    <property type="project" value="UniProtKB-UniRule"/>
</dbReference>
<dbReference type="CDD" id="cd01301">
    <property type="entry name" value="rDP_like"/>
    <property type="match status" value="1"/>
</dbReference>
<dbReference type="InterPro" id="IPR032466">
    <property type="entry name" value="Metal_Hydrolase"/>
</dbReference>
<keyword evidence="1" id="KW-1015">Disulfide bond</keyword>
<dbReference type="GO" id="GO:0006508">
    <property type="term" value="P:proteolysis"/>
    <property type="evidence" value="ECO:0007669"/>
    <property type="project" value="UniProtKB-KW"/>
</dbReference>
<evidence type="ECO:0000313" key="6">
    <source>
        <dbReference type="Proteomes" id="UP000838756"/>
    </source>
</evidence>
<keyword evidence="3" id="KW-0812">Transmembrane</keyword>
<keyword evidence="1" id="KW-0862">Zinc</keyword>
<dbReference type="GO" id="GO:0005102">
    <property type="term" value="F:signaling receptor binding"/>
    <property type="evidence" value="ECO:0007669"/>
    <property type="project" value="InterPro"/>
</dbReference>
<protein>
    <recommendedName>
        <fullName evidence="1">Dipeptidase</fullName>
        <ecNumber evidence="1">3.4.13.19</ecNumber>
    </recommendedName>
</protein>
<comment type="caution">
    <text evidence="5">The sequence shown here is derived from an EMBL/GenBank/DDBJ whole genome shotgun (WGS) entry which is preliminary data.</text>
</comment>
<gene>
    <name evidence="5" type="primary">jg25369</name>
    <name evidence="5" type="ORF">PAEG_LOCUS20371</name>
</gene>
<name>A0A8S4S3K3_9NEOP</name>
<dbReference type="Pfam" id="PF14722">
    <property type="entry name" value="KRAP_IP3R_bind"/>
    <property type="match status" value="1"/>
</dbReference>
<evidence type="ECO:0000313" key="5">
    <source>
        <dbReference type="EMBL" id="CAH2244424.1"/>
    </source>
</evidence>
<dbReference type="InterPro" id="IPR008257">
    <property type="entry name" value="Pept_M19"/>
</dbReference>
<comment type="subunit">
    <text evidence="1">Homodimer; disulfide-linked.</text>
</comment>
<keyword evidence="1" id="KW-0378">Hydrolase</keyword>
<evidence type="ECO:0000256" key="2">
    <source>
        <dbReference type="SAM" id="MobiDB-lite"/>
    </source>
</evidence>
<keyword evidence="1" id="KW-0336">GPI-anchor</keyword>
<keyword evidence="1" id="KW-0479">Metal-binding</keyword>
<feature type="domain" description="ITPR-interacting" evidence="4">
    <location>
        <begin position="693"/>
        <end position="831"/>
    </location>
</feature>
<dbReference type="Pfam" id="PF01244">
    <property type="entry name" value="Peptidase_M19"/>
    <property type="match status" value="1"/>
</dbReference>
<evidence type="ECO:0000256" key="1">
    <source>
        <dbReference type="RuleBase" id="RU341113"/>
    </source>
</evidence>
<dbReference type="SUPFAM" id="SSF51556">
    <property type="entry name" value="Metallo-dependent hydrolases"/>
    <property type="match status" value="1"/>
</dbReference>
<keyword evidence="1" id="KW-0482">Metalloprotease</keyword>
<keyword evidence="1" id="KW-0645">Protease</keyword>
<dbReference type="EC" id="3.4.13.19" evidence="1"/>
<comment type="subcellular location">
    <subcellularLocation>
        <location evidence="1">Membrane</location>
        <topology evidence="1">Lipid-anchor</topology>
        <topology evidence="1">GPI-anchor</topology>
    </subcellularLocation>
</comment>
<accession>A0A8S4S3K3</accession>
<dbReference type="PANTHER" id="PTHR10443:SF12">
    <property type="entry name" value="DIPEPTIDASE"/>
    <property type="match status" value="1"/>
</dbReference>
<dbReference type="OrthoDB" id="445695at2759"/>
<organism evidence="5 6">
    <name type="scientific">Pararge aegeria aegeria</name>
    <dbReference type="NCBI Taxonomy" id="348720"/>
    <lineage>
        <taxon>Eukaryota</taxon>
        <taxon>Metazoa</taxon>
        <taxon>Ecdysozoa</taxon>
        <taxon>Arthropoda</taxon>
        <taxon>Hexapoda</taxon>
        <taxon>Insecta</taxon>
        <taxon>Pterygota</taxon>
        <taxon>Neoptera</taxon>
        <taxon>Endopterygota</taxon>
        <taxon>Lepidoptera</taxon>
        <taxon>Glossata</taxon>
        <taxon>Ditrysia</taxon>
        <taxon>Papilionoidea</taxon>
        <taxon>Nymphalidae</taxon>
        <taxon>Satyrinae</taxon>
        <taxon>Satyrini</taxon>
        <taxon>Parargina</taxon>
        <taxon>Pararge</taxon>
    </lineage>
</organism>
<dbReference type="Gene3D" id="3.20.20.140">
    <property type="entry name" value="Metal-dependent hydrolases"/>
    <property type="match status" value="1"/>
</dbReference>
<dbReference type="SMART" id="SM01257">
    <property type="entry name" value="KRAP_IP3R_bind"/>
    <property type="match status" value="1"/>
</dbReference>
<keyword evidence="6" id="KW-1185">Reference proteome</keyword>
<comment type="cofactor">
    <cofactor evidence="1">
        <name>Zn(2+)</name>
        <dbReference type="ChEBI" id="CHEBI:29105"/>
    </cofactor>
</comment>
<dbReference type="GO" id="GO:0070573">
    <property type="term" value="F:metallodipeptidase activity"/>
    <property type="evidence" value="ECO:0007669"/>
    <property type="project" value="InterPro"/>
</dbReference>
<dbReference type="GO" id="GO:0098552">
    <property type="term" value="C:side of membrane"/>
    <property type="evidence" value="ECO:0007669"/>
    <property type="project" value="UniProtKB-KW"/>
</dbReference>